<sequence>MFGGRQPRSPPAVFVRARTRRGAAVLSGGADTLANLGIRFDGEALSGEFSAYPLGHIGHNLLSVRARL</sequence>
<organism evidence="1 2">
    <name type="scientific">Mycobacteroides abscessus subsp. abscessus</name>
    <dbReference type="NCBI Taxonomy" id="1185650"/>
    <lineage>
        <taxon>Bacteria</taxon>
        <taxon>Bacillati</taxon>
        <taxon>Actinomycetota</taxon>
        <taxon>Actinomycetes</taxon>
        <taxon>Mycobacteriales</taxon>
        <taxon>Mycobacteriaceae</taxon>
        <taxon>Mycobacteroides</taxon>
        <taxon>Mycobacteroides abscessus</taxon>
    </lineage>
</organism>
<accession>A0AB38D2K9</accession>
<comment type="caution">
    <text evidence="1">The sequence shown here is derived from an EMBL/GenBank/DDBJ whole genome shotgun (WGS) entry which is preliminary data.</text>
</comment>
<dbReference type="AlphaFoldDB" id="A0AB38D2K9"/>
<dbReference type="Proteomes" id="UP000185210">
    <property type="component" value="Unassembled WGS sequence"/>
</dbReference>
<evidence type="ECO:0000313" key="2">
    <source>
        <dbReference type="Proteomes" id="UP000185210"/>
    </source>
</evidence>
<proteinExistence type="predicted"/>
<dbReference type="EMBL" id="FSHM01000006">
    <property type="protein sequence ID" value="SIB51091.1"/>
    <property type="molecule type" value="Genomic_DNA"/>
</dbReference>
<protein>
    <submittedName>
        <fullName evidence="1">Uncharacterized protein</fullName>
    </submittedName>
</protein>
<name>A0AB38D2K9_9MYCO</name>
<gene>
    <name evidence="1" type="ORF">SAMEA2070301_03912</name>
</gene>
<reference evidence="1 2" key="1">
    <citation type="submission" date="2016-11" db="EMBL/GenBank/DDBJ databases">
        <authorList>
            <consortium name="Pathogen Informatics"/>
        </authorList>
    </citation>
    <scope>NUCLEOTIDE SEQUENCE [LARGE SCALE GENOMIC DNA]</scope>
    <source>
        <strain evidence="1 2">104</strain>
    </source>
</reference>
<evidence type="ECO:0000313" key="1">
    <source>
        <dbReference type="EMBL" id="SIB51091.1"/>
    </source>
</evidence>